<dbReference type="GO" id="GO:0043337">
    <property type="term" value="F:cardiolipin synthase (CMP-forming)"/>
    <property type="evidence" value="ECO:0007669"/>
    <property type="project" value="UniProtKB-EC"/>
</dbReference>
<evidence type="ECO:0000313" key="14">
    <source>
        <dbReference type="WBParaSite" id="SMTH1_104430.1"/>
    </source>
</evidence>
<dbReference type="Gene3D" id="1.20.120.1760">
    <property type="match status" value="1"/>
</dbReference>
<evidence type="ECO:0000256" key="6">
    <source>
        <dbReference type="ARBA" id="ARBA00023098"/>
    </source>
</evidence>
<proteinExistence type="predicted"/>
<dbReference type="InterPro" id="IPR050324">
    <property type="entry name" value="CDP-alcohol_PTase-I"/>
</dbReference>
<evidence type="ECO:0000256" key="8">
    <source>
        <dbReference type="ARBA" id="ARBA00023209"/>
    </source>
</evidence>
<dbReference type="AlphaFoldDB" id="A0AA85ASS5"/>
<dbReference type="PANTHER" id="PTHR14269">
    <property type="entry name" value="CDP-DIACYLGLYCEROL--GLYCEROL-3-PHOSPHATE 3-PHOSPHATIDYLTRANSFERASE-RELATED"/>
    <property type="match status" value="1"/>
</dbReference>
<dbReference type="PANTHER" id="PTHR14269:SF60">
    <property type="entry name" value="CARDIOLIPIN SYNTHASE (CMP-FORMING)"/>
    <property type="match status" value="1"/>
</dbReference>
<evidence type="ECO:0000256" key="11">
    <source>
        <dbReference type="ARBA" id="ARBA00047433"/>
    </source>
</evidence>
<dbReference type="InterPro" id="IPR000462">
    <property type="entry name" value="CDP-OH_P_trans"/>
</dbReference>
<keyword evidence="8" id="KW-0594">Phospholipid biosynthesis</keyword>
<dbReference type="Proteomes" id="UP000050791">
    <property type="component" value="Unassembled WGS sequence"/>
</dbReference>
<evidence type="ECO:0000256" key="5">
    <source>
        <dbReference type="ARBA" id="ARBA00022989"/>
    </source>
</evidence>
<comment type="subcellular location">
    <subcellularLocation>
        <location evidence="1">Membrane</location>
        <topology evidence="1">Multi-pass membrane protein</topology>
    </subcellularLocation>
</comment>
<evidence type="ECO:0000256" key="10">
    <source>
        <dbReference type="ARBA" id="ARBA00039001"/>
    </source>
</evidence>
<keyword evidence="6" id="KW-0443">Lipid metabolism</keyword>
<accession>A0AA85ASS5</accession>
<evidence type="ECO:0000256" key="2">
    <source>
        <dbReference type="ARBA" id="ARBA00022516"/>
    </source>
</evidence>
<keyword evidence="2" id="KW-0444">Lipid biosynthesis</keyword>
<organism evidence="13 14">
    <name type="scientific">Schistosoma mattheei</name>
    <dbReference type="NCBI Taxonomy" id="31246"/>
    <lineage>
        <taxon>Eukaryota</taxon>
        <taxon>Metazoa</taxon>
        <taxon>Spiralia</taxon>
        <taxon>Lophotrochozoa</taxon>
        <taxon>Platyhelminthes</taxon>
        <taxon>Trematoda</taxon>
        <taxon>Digenea</taxon>
        <taxon>Strigeidida</taxon>
        <taxon>Schistosomatoidea</taxon>
        <taxon>Schistosomatidae</taxon>
        <taxon>Schistosoma</taxon>
    </lineage>
</organism>
<dbReference type="Pfam" id="PF01066">
    <property type="entry name" value="CDP-OH_P_transf"/>
    <property type="match status" value="1"/>
</dbReference>
<evidence type="ECO:0000256" key="4">
    <source>
        <dbReference type="ARBA" id="ARBA00022692"/>
    </source>
</evidence>
<reference evidence="14" key="1">
    <citation type="submission" date="2023-11" db="UniProtKB">
        <authorList>
            <consortium name="WormBaseParasite"/>
        </authorList>
    </citation>
    <scope>IDENTIFICATION</scope>
</reference>
<sequence length="281" mass="31647">MSPKNSNSILKVITMILDIVYYSLLPPLKMKVVWHLKSCRTFHTSVLCPQWRLKLLEKTVVHCHVFTVPVNRFFSTRKKDNQLTIFTIPNLITASRITLTPFIVKSIFCCDLSMALGLTIVAGVTDTLDGLIARNMSNQASNVGSFLDPLADKLLVTSLVLSLTVMDFFPVSLACLFIFRDLGIVITVLFLMFRNFGSLTTKIFTEKVEMKASNISKLNTLCQLSSIILSMTYPLYGIPNYEYLKVVWLLSAGTTIGSGLGYLKSLPEWRKRMAEISKKNR</sequence>
<keyword evidence="4 12" id="KW-0812">Transmembrane</keyword>
<evidence type="ECO:0000256" key="9">
    <source>
        <dbReference type="ARBA" id="ARBA00023264"/>
    </source>
</evidence>
<dbReference type="EC" id="2.7.8.41" evidence="10"/>
<evidence type="ECO:0000256" key="12">
    <source>
        <dbReference type="SAM" id="Phobius"/>
    </source>
</evidence>
<feature type="transmembrane region" description="Helical" evidence="12">
    <location>
        <begin position="243"/>
        <end position="263"/>
    </location>
</feature>
<dbReference type="GO" id="GO:0032049">
    <property type="term" value="P:cardiolipin biosynthetic process"/>
    <property type="evidence" value="ECO:0007669"/>
    <property type="project" value="TreeGrafter"/>
</dbReference>
<evidence type="ECO:0000313" key="13">
    <source>
        <dbReference type="Proteomes" id="UP000050791"/>
    </source>
</evidence>
<keyword evidence="3" id="KW-0808">Transferase</keyword>
<feature type="transmembrane region" description="Helical" evidence="12">
    <location>
        <begin position="218"/>
        <end position="237"/>
    </location>
</feature>
<evidence type="ECO:0000256" key="7">
    <source>
        <dbReference type="ARBA" id="ARBA00023136"/>
    </source>
</evidence>
<name>A0AA85ASS5_9TREM</name>
<keyword evidence="9" id="KW-1208">Phospholipid metabolism</keyword>
<dbReference type="GO" id="GO:0016020">
    <property type="term" value="C:membrane"/>
    <property type="evidence" value="ECO:0007669"/>
    <property type="project" value="UniProtKB-SubCell"/>
</dbReference>
<feature type="transmembrane region" description="Helical" evidence="12">
    <location>
        <begin position="177"/>
        <end position="197"/>
    </location>
</feature>
<keyword evidence="5 12" id="KW-1133">Transmembrane helix</keyword>
<evidence type="ECO:0000256" key="3">
    <source>
        <dbReference type="ARBA" id="ARBA00022679"/>
    </source>
</evidence>
<protein>
    <recommendedName>
        <fullName evidence="10">cardiolipin synthase (CMP-forming)</fullName>
        <ecNumber evidence="10">2.7.8.41</ecNumber>
    </recommendedName>
</protein>
<evidence type="ECO:0000256" key="1">
    <source>
        <dbReference type="ARBA" id="ARBA00004141"/>
    </source>
</evidence>
<dbReference type="GO" id="GO:0005739">
    <property type="term" value="C:mitochondrion"/>
    <property type="evidence" value="ECO:0007669"/>
    <property type="project" value="TreeGrafter"/>
</dbReference>
<comment type="catalytic activity">
    <reaction evidence="11">
        <text>a CDP-1,2-diacyl-sn-glycerol + a 1,2-diacyl-sn-glycero-3-phospho-(1'-sn-glycerol) = a cardiolipin + CMP + H(+)</text>
        <dbReference type="Rhea" id="RHEA:32931"/>
        <dbReference type="ChEBI" id="CHEBI:15378"/>
        <dbReference type="ChEBI" id="CHEBI:58332"/>
        <dbReference type="ChEBI" id="CHEBI:60377"/>
        <dbReference type="ChEBI" id="CHEBI:62237"/>
        <dbReference type="ChEBI" id="CHEBI:64716"/>
        <dbReference type="EC" id="2.7.8.41"/>
    </reaction>
</comment>
<keyword evidence="7 12" id="KW-0472">Membrane</keyword>
<dbReference type="InterPro" id="IPR043130">
    <property type="entry name" value="CDP-OH_PTrfase_TM_dom"/>
</dbReference>
<dbReference type="WBParaSite" id="SMTH1_104430.1">
    <property type="protein sequence ID" value="SMTH1_104430.1"/>
    <property type="gene ID" value="SMTH1_104430"/>
</dbReference>